<gene>
    <name evidence="2" type="ORF">SAMN06265222_12411</name>
</gene>
<accession>A0ABY1QSL0</accession>
<name>A0ABY1QSL0_9BACT</name>
<sequence length="132" mass="13878">MPNMNTPPAASGQRHDTPPQPNGQTDSEPTQLDLIDYGQHAAKTRAIAAASSIAKGPSRRDAIELHVAGCGDHGATRWEISQVLAIPYTSVCGPVLALLTTGRLRETERTRETAYGKPATVIVSGLIGGHDA</sequence>
<evidence type="ECO:0000256" key="1">
    <source>
        <dbReference type="SAM" id="MobiDB-lite"/>
    </source>
</evidence>
<dbReference type="EMBL" id="FXUG01000024">
    <property type="protein sequence ID" value="SMP77892.1"/>
    <property type="molecule type" value="Genomic_DNA"/>
</dbReference>
<evidence type="ECO:0000313" key="2">
    <source>
        <dbReference type="EMBL" id="SMP77892.1"/>
    </source>
</evidence>
<evidence type="ECO:0000313" key="3">
    <source>
        <dbReference type="Proteomes" id="UP001158067"/>
    </source>
</evidence>
<feature type="region of interest" description="Disordered" evidence="1">
    <location>
        <begin position="1"/>
        <end position="30"/>
    </location>
</feature>
<organism evidence="2 3">
    <name type="scientific">Neorhodopirellula lusitana</name>
    <dbReference type="NCBI Taxonomy" id="445327"/>
    <lineage>
        <taxon>Bacteria</taxon>
        <taxon>Pseudomonadati</taxon>
        <taxon>Planctomycetota</taxon>
        <taxon>Planctomycetia</taxon>
        <taxon>Pirellulales</taxon>
        <taxon>Pirellulaceae</taxon>
        <taxon>Neorhodopirellula</taxon>
    </lineage>
</organism>
<reference evidence="2 3" key="1">
    <citation type="submission" date="2017-05" db="EMBL/GenBank/DDBJ databases">
        <authorList>
            <person name="Varghese N."/>
            <person name="Submissions S."/>
        </authorList>
    </citation>
    <scope>NUCLEOTIDE SEQUENCE [LARGE SCALE GENOMIC DNA]</scope>
    <source>
        <strain evidence="2 3">DSM 25457</strain>
    </source>
</reference>
<protein>
    <submittedName>
        <fullName evidence="2">Uncharacterized protein</fullName>
    </submittedName>
</protein>
<dbReference type="Proteomes" id="UP001158067">
    <property type="component" value="Unassembled WGS sequence"/>
</dbReference>
<keyword evidence="3" id="KW-1185">Reference proteome</keyword>
<proteinExistence type="predicted"/>
<comment type="caution">
    <text evidence="2">The sequence shown here is derived from an EMBL/GenBank/DDBJ whole genome shotgun (WGS) entry which is preliminary data.</text>
</comment>